<dbReference type="InterPro" id="IPR007527">
    <property type="entry name" value="Znf_SWIM"/>
</dbReference>
<keyword evidence="2 4" id="KW-0863">Zinc-finger</keyword>
<accession>A0A438JEG3</accession>
<evidence type="ECO:0000256" key="2">
    <source>
        <dbReference type="ARBA" id="ARBA00022771"/>
    </source>
</evidence>
<dbReference type="Proteomes" id="UP000288805">
    <property type="component" value="Unassembled WGS sequence"/>
</dbReference>
<dbReference type="PANTHER" id="PTHR31973">
    <property type="entry name" value="POLYPROTEIN, PUTATIVE-RELATED"/>
    <property type="match status" value="1"/>
</dbReference>
<dbReference type="Pfam" id="PF04434">
    <property type="entry name" value="SWIM"/>
    <property type="match status" value="1"/>
</dbReference>
<protein>
    <recommendedName>
        <fullName evidence="5">SWIM-type domain-containing protein</fullName>
    </recommendedName>
</protein>
<dbReference type="EMBL" id="QGNW01000046">
    <property type="protein sequence ID" value="RVX07348.1"/>
    <property type="molecule type" value="Genomic_DNA"/>
</dbReference>
<keyword evidence="3" id="KW-0862">Zinc</keyword>
<name>A0A438JEG3_VITVI</name>
<comment type="caution">
    <text evidence="6">The sequence shown here is derived from an EMBL/GenBank/DDBJ whole genome shotgun (WGS) entry which is preliminary data.</text>
</comment>
<dbReference type="PANTHER" id="PTHR31973:SF187">
    <property type="entry name" value="MUTATOR TRANSPOSASE MUDRA PROTEIN"/>
    <property type="match status" value="1"/>
</dbReference>
<reference evidence="6 7" key="1">
    <citation type="journal article" date="2018" name="PLoS Genet.">
        <title>Population sequencing reveals clonal diversity and ancestral inbreeding in the grapevine cultivar Chardonnay.</title>
        <authorList>
            <person name="Roach M.J."/>
            <person name="Johnson D.L."/>
            <person name="Bohlmann J."/>
            <person name="van Vuuren H.J."/>
            <person name="Jones S.J."/>
            <person name="Pretorius I.S."/>
            <person name="Schmidt S.A."/>
            <person name="Borneman A.R."/>
        </authorList>
    </citation>
    <scope>NUCLEOTIDE SEQUENCE [LARGE SCALE GENOMIC DNA]</scope>
    <source>
        <strain evidence="7">cv. Chardonnay</strain>
        <tissue evidence="6">Leaf</tissue>
    </source>
</reference>
<dbReference type="GO" id="GO:0008270">
    <property type="term" value="F:zinc ion binding"/>
    <property type="evidence" value="ECO:0007669"/>
    <property type="project" value="UniProtKB-KW"/>
</dbReference>
<dbReference type="InterPro" id="IPR006564">
    <property type="entry name" value="Znf_PMZ"/>
</dbReference>
<evidence type="ECO:0000256" key="1">
    <source>
        <dbReference type="ARBA" id="ARBA00022723"/>
    </source>
</evidence>
<keyword evidence="1" id="KW-0479">Metal-binding</keyword>
<dbReference type="AlphaFoldDB" id="A0A438JEG3"/>
<dbReference type="PROSITE" id="PS50966">
    <property type="entry name" value="ZF_SWIM"/>
    <property type="match status" value="1"/>
</dbReference>
<organism evidence="6 7">
    <name type="scientific">Vitis vinifera</name>
    <name type="common">Grape</name>
    <dbReference type="NCBI Taxonomy" id="29760"/>
    <lineage>
        <taxon>Eukaryota</taxon>
        <taxon>Viridiplantae</taxon>
        <taxon>Streptophyta</taxon>
        <taxon>Embryophyta</taxon>
        <taxon>Tracheophyta</taxon>
        <taxon>Spermatophyta</taxon>
        <taxon>Magnoliopsida</taxon>
        <taxon>eudicotyledons</taxon>
        <taxon>Gunneridae</taxon>
        <taxon>Pentapetalae</taxon>
        <taxon>rosids</taxon>
        <taxon>Vitales</taxon>
        <taxon>Vitaceae</taxon>
        <taxon>Viteae</taxon>
        <taxon>Vitis</taxon>
    </lineage>
</organism>
<evidence type="ECO:0000313" key="6">
    <source>
        <dbReference type="EMBL" id="RVX07348.1"/>
    </source>
</evidence>
<evidence type="ECO:0000313" key="7">
    <source>
        <dbReference type="Proteomes" id="UP000288805"/>
    </source>
</evidence>
<proteinExistence type="predicted"/>
<sequence>MLLYEGEWVRDGNVFYFEGSKGKGIEIPKTISYKELLGVVHHILKLDPTNCFLSMKYIFNANIPTSPIQLTDDGDVKFFIGLNCTNGKLPVPLCITVEKRIDNHNQKSICNSYFECHMSSEIDKELNGDSMLMHKKRHIHCDSVQTLTIDGENGPRFQNESLKGYKVHDWNMNETAINEEDYRMNTNPTSDKQVTQIGSFRTGSAQSAEILTMIDTSDGFIHDNPTIIEDVANERQNMMQQPIYGIQISYDKAWRAKELALGSIRGSPEESYNTLPSYCYVLEQKNPVDGTFLKAKYLGTLFIAACKDGNNQIYPLAFGIGDSENDASWEWFLQKLYDALGHIDDLFVISDRHGSIEKAVHKVFPHARHGVCTYHVGQNLKTKFKNPVIHKLFHDAAHAYRVSEFNFIFGQLEMIDPRAARYLMDIGVDRWARSYSTGKRYNIMTTGIVESLNAVLKNARDLPVLQLVEELRNLLQKWFVTRQQQTMSMSTELTMWADGELRSRYNMSATYVVEPINSKECNVNYAGISAQVNLDTRSCTCRKFDLDHIPCAHAIAACRF</sequence>
<dbReference type="SMART" id="SM00575">
    <property type="entry name" value="ZnF_PMZ"/>
    <property type="match status" value="1"/>
</dbReference>
<evidence type="ECO:0000256" key="3">
    <source>
        <dbReference type="ARBA" id="ARBA00022833"/>
    </source>
</evidence>
<evidence type="ECO:0000259" key="5">
    <source>
        <dbReference type="PROSITE" id="PS50966"/>
    </source>
</evidence>
<evidence type="ECO:0000256" key="4">
    <source>
        <dbReference type="PROSITE-ProRule" id="PRU00325"/>
    </source>
</evidence>
<feature type="domain" description="SWIM-type" evidence="5">
    <location>
        <begin position="530"/>
        <end position="557"/>
    </location>
</feature>
<gene>
    <name evidence="6" type="ORF">CK203_022711</name>
</gene>
<dbReference type="Pfam" id="PF10551">
    <property type="entry name" value="MULE"/>
    <property type="match status" value="1"/>
</dbReference>
<dbReference type="InterPro" id="IPR018289">
    <property type="entry name" value="MULE_transposase_dom"/>
</dbReference>